<dbReference type="InterPro" id="IPR036937">
    <property type="entry name" value="Adhesion_dom_fimbrial_sf"/>
</dbReference>
<protein>
    <submittedName>
        <fullName evidence="2">Type 1 fimbrial protein</fullName>
    </submittedName>
</protein>
<gene>
    <name evidence="2" type="ORF">KW868_14955</name>
</gene>
<evidence type="ECO:0000256" key="1">
    <source>
        <dbReference type="SAM" id="SignalP"/>
    </source>
</evidence>
<keyword evidence="1" id="KW-0732">Signal</keyword>
<evidence type="ECO:0000313" key="2">
    <source>
        <dbReference type="EMBL" id="MCF0265745.1"/>
    </source>
</evidence>
<feature type="signal peptide" evidence="1">
    <location>
        <begin position="1"/>
        <end position="23"/>
    </location>
</feature>
<comment type="caution">
    <text evidence="2">The sequence shown here is derived from an EMBL/GenBank/DDBJ whole genome shotgun (WGS) entry which is preliminary data.</text>
</comment>
<dbReference type="InterPro" id="IPR008966">
    <property type="entry name" value="Adhesion_dom_sf"/>
</dbReference>
<dbReference type="AlphaFoldDB" id="A0A8X8KG55"/>
<name>A0A8X8KG55_ACIGI</name>
<dbReference type="GO" id="GO:0009289">
    <property type="term" value="C:pilus"/>
    <property type="evidence" value="ECO:0007669"/>
    <property type="project" value="InterPro"/>
</dbReference>
<dbReference type="GO" id="GO:0007155">
    <property type="term" value="P:cell adhesion"/>
    <property type="evidence" value="ECO:0007669"/>
    <property type="project" value="InterPro"/>
</dbReference>
<dbReference type="Proteomes" id="UP000887320">
    <property type="component" value="Unassembled WGS sequence"/>
</dbReference>
<accession>A0A8X8KG55</accession>
<feature type="chain" id="PRO_5036457093" evidence="1">
    <location>
        <begin position="24"/>
        <end position="201"/>
    </location>
</feature>
<dbReference type="EMBL" id="JAHWXT010000005">
    <property type="protein sequence ID" value="MCF0265745.1"/>
    <property type="molecule type" value="Genomic_DNA"/>
</dbReference>
<sequence length="201" mass="21586">MNKLTLATFSTLLLTLVCTNVFAVDGTITVNGVVTDQTCTLQGDGGYITGLKDIVYPLGIVPKSWFTPTLPVPMRYGLTLQLTNATGTAHCDVATSKALKGIHLSTISPDDLDETDKTLLVNKAKGAGGASAKNPVFIQMQTENSRPVDFSAAWGTQEKSLVRIRADGETYVYYIVAVASKTGIVDAQNFTTTINYTLHYN</sequence>
<dbReference type="RefSeq" id="WP_234623801.1">
    <property type="nucleotide sequence ID" value="NZ_JAHWXT010000005.1"/>
</dbReference>
<dbReference type="Gene3D" id="2.60.40.1090">
    <property type="entry name" value="Fimbrial-type adhesion domain"/>
    <property type="match status" value="1"/>
</dbReference>
<reference evidence="2" key="1">
    <citation type="submission" date="2021-07" db="EMBL/GenBank/DDBJ databases">
        <authorList>
            <person name="Fernandez M."/>
            <person name="Pereira P."/>
            <person name="Torres Tejerizo G.A."/>
            <person name="Gonzalez P."/>
            <person name="Agostini E."/>
        </authorList>
    </citation>
    <scope>NUCLEOTIDE SEQUENCE</scope>
    <source>
        <strain evidence="2">SFC 500-1A</strain>
    </source>
</reference>
<proteinExistence type="predicted"/>
<dbReference type="SUPFAM" id="SSF49401">
    <property type="entry name" value="Bacterial adhesins"/>
    <property type="match status" value="1"/>
</dbReference>
<organism evidence="2 3">
    <name type="scientific">Acinetobacter guillouiae</name>
    <name type="common">Acinetobacter genomosp. 11</name>
    <dbReference type="NCBI Taxonomy" id="106649"/>
    <lineage>
        <taxon>Bacteria</taxon>
        <taxon>Pseudomonadati</taxon>
        <taxon>Pseudomonadota</taxon>
        <taxon>Gammaproteobacteria</taxon>
        <taxon>Moraxellales</taxon>
        <taxon>Moraxellaceae</taxon>
        <taxon>Acinetobacter</taxon>
    </lineage>
</organism>
<evidence type="ECO:0000313" key="3">
    <source>
        <dbReference type="Proteomes" id="UP000887320"/>
    </source>
</evidence>